<sequence length="80" mass="9534">MMEDLLTIVRWAITLPVWLLEHILKAMTLIVLVLVIIVMAVLYPLFRSIWRKTGQSVIFKYATKWRGNYPLTKKVFDLWQ</sequence>
<evidence type="ECO:0000256" key="1">
    <source>
        <dbReference type="SAM" id="Phobius"/>
    </source>
</evidence>
<reference evidence="2" key="1">
    <citation type="journal article" date="2021" name="Proc. Natl. Acad. Sci. U.S.A.">
        <title>A Catalog of Tens of Thousands of Viruses from Human Metagenomes Reveals Hidden Associations with Chronic Diseases.</title>
        <authorList>
            <person name="Tisza M.J."/>
            <person name="Buck C.B."/>
        </authorList>
    </citation>
    <scope>NUCLEOTIDE SEQUENCE</scope>
    <source>
        <strain evidence="2">CtML55</strain>
    </source>
</reference>
<feature type="transmembrane region" description="Helical" evidence="1">
    <location>
        <begin position="26"/>
        <end position="46"/>
    </location>
</feature>
<dbReference type="EMBL" id="BK059105">
    <property type="protein sequence ID" value="DAE30733.1"/>
    <property type="molecule type" value="Genomic_DNA"/>
</dbReference>
<organism evidence="2">
    <name type="scientific">virus sp. ctML55</name>
    <dbReference type="NCBI Taxonomy" id="2827627"/>
    <lineage>
        <taxon>Viruses</taxon>
    </lineage>
</organism>
<keyword evidence="1" id="KW-0472">Membrane</keyword>
<proteinExistence type="predicted"/>
<keyword evidence="1" id="KW-1133">Transmembrane helix</keyword>
<accession>A0A8S5RI41</accession>
<keyword evidence="1" id="KW-0812">Transmembrane</keyword>
<protein>
    <submittedName>
        <fullName evidence="2">Uncharacterized protein</fullName>
    </submittedName>
</protein>
<name>A0A8S5RI41_9VIRU</name>
<evidence type="ECO:0000313" key="2">
    <source>
        <dbReference type="EMBL" id="DAE30733.1"/>
    </source>
</evidence>